<evidence type="ECO:0000259" key="3">
    <source>
        <dbReference type="Pfam" id="PF03065"/>
    </source>
</evidence>
<protein>
    <recommendedName>
        <fullName evidence="3">Glycoside hydrolase family 57 N-terminal domain-containing protein</fullName>
    </recommendedName>
</protein>
<dbReference type="InterPro" id="IPR011330">
    <property type="entry name" value="Glyco_hydro/deAcase_b/a-brl"/>
</dbReference>
<organism evidence="4 5">
    <name type="scientific">Desulfoplanes formicivorans</name>
    <dbReference type="NCBI Taxonomy" id="1592317"/>
    <lineage>
        <taxon>Bacteria</taxon>
        <taxon>Pseudomonadati</taxon>
        <taxon>Thermodesulfobacteriota</taxon>
        <taxon>Desulfovibrionia</taxon>
        <taxon>Desulfovibrionales</taxon>
        <taxon>Desulfoplanaceae</taxon>
        <taxon>Desulfoplanes</taxon>
    </lineage>
</organism>
<keyword evidence="2" id="KW-0119">Carbohydrate metabolism</keyword>
<evidence type="ECO:0000313" key="5">
    <source>
        <dbReference type="Proteomes" id="UP000095200"/>
    </source>
</evidence>
<dbReference type="EMBL" id="BDFE01000008">
    <property type="protein sequence ID" value="GAU07965.1"/>
    <property type="molecule type" value="Genomic_DNA"/>
</dbReference>
<reference evidence="5" key="1">
    <citation type="submission" date="2016-06" db="EMBL/GenBank/DDBJ databases">
        <title>Draft genome sequence of Desulfoplanes formicivorans strain Pf12B.</title>
        <authorList>
            <person name="Watanabe M."/>
            <person name="Kojima H."/>
            <person name="Fukui M."/>
        </authorList>
    </citation>
    <scope>NUCLEOTIDE SEQUENCE [LARGE SCALE GENOMIC DNA]</scope>
    <source>
        <strain evidence="5">Pf12B</strain>
    </source>
</reference>
<dbReference type="CDD" id="cd10797">
    <property type="entry name" value="GH57N_APU_like_1"/>
    <property type="match status" value="1"/>
</dbReference>
<feature type="domain" description="Glycoside hydrolase family 57 N-terminal" evidence="3">
    <location>
        <begin position="69"/>
        <end position="276"/>
    </location>
</feature>
<dbReference type="Pfam" id="PF03065">
    <property type="entry name" value="Glyco_hydro_57"/>
    <property type="match status" value="1"/>
</dbReference>
<gene>
    <name evidence="4" type="ORF">DPF_0664</name>
</gene>
<dbReference type="OrthoDB" id="9757977at2"/>
<dbReference type="SUPFAM" id="SSF88713">
    <property type="entry name" value="Glycoside hydrolase/deacetylase"/>
    <property type="match status" value="1"/>
</dbReference>
<dbReference type="InterPro" id="IPR021923">
    <property type="entry name" value="DUF3536"/>
</dbReference>
<comment type="similarity">
    <text evidence="1">Belongs to the glycosyl hydrolase 57 family.</text>
</comment>
<keyword evidence="5" id="KW-1185">Reference proteome</keyword>
<accession>A0A194AFI9</accession>
<proteinExistence type="inferred from homology"/>
<dbReference type="Pfam" id="PF12055">
    <property type="entry name" value="DUF3536"/>
    <property type="match status" value="1"/>
</dbReference>
<dbReference type="Gene3D" id="3.20.110.20">
    <property type="match status" value="1"/>
</dbReference>
<dbReference type="GO" id="GO:0005975">
    <property type="term" value="P:carbohydrate metabolic process"/>
    <property type="evidence" value="ECO:0007669"/>
    <property type="project" value="InterPro"/>
</dbReference>
<dbReference type="Proteomes" id="UP000095200">
    <property type="component" value="Unassembled WGS sequence"/>
</dbReference>
<dbReference type="AlphaFoldDB" id="A0A194AFI9"/>
<dbReference type="PANTHER" id="PTHR36306:SF3">
    <property type="entry name" value="GLYCOSIDE HYDROLASE FAMILY 57"/>
    <property type="match status" value="1"/>
</dbReference>
<evidence type="ECO:0000256" key="2">
    <source>
        <dbReference type="ARBA" id="ARBA00023277"/>
    </source>
</evidence>
<sequence length="728" mass="81970">MSGYVCIHGHCYQPPRLDPWVEEFLAEPSAAPYLNWNERIAKECYSPLAWARRMEQGKVVEIINCYEWISFNFGPTLLTWMERHAPQTYARILQGDARSQARLGHGNALAQVYHHAIMPLSTDSDKDIEIAWAIQDFEARFQRRPEGMWLAETAVDTPTLEALARAGIGFTILAPHQAKAVATLDGKHVFGVDETTLDTSAPYRVNLPSGNSMVVFFYNGPLSRAVAFEQLLADGESFFRRIVSQAGAGLCSLATDGESYGHHFTFGEMALAYAIHRLRTDPKGYGLTNYAAWLENHPPSQSVILHEPSSWSCIHGVERWKSDCGCTDGGHPQWKQHWRQPLRRSLNYLRYYVEDHYRRKARPLFHDHAAALKDYGLVLAGKQDRASFLEEQCTPRGREQEELCLSLLTMQRWSLASFASCAWFFDDLGRIEPVIVLTCALRSLEVLLATGGRDVSPGFLEILEEAQSNDPSKGDGVAIWKNLVVPRRMDPLHLAGMLLVLGSKRLEWPGVEAFLVNRRDDQNGFTASLSVTWQRTGTRQKRSLGGTCGTGEQVFSIDDGQATYVVPRDMHAQVRGYLTWQRTSEFEAGERQRLVEMADQWSWLVQPFGEGQTSPLGHPGAIVPGVAWLWIRGDVVCSDAQKQWMRRFFAENMHAVAQVGSLLTSQVRTLLDKTPLPGTIILDMIERARAIGVEPYWWNVQNAIWTGRDRQEILVIAKAVGMVIEGES</sequence>
<dbReference type="InterPro" id="IPR004300">
    <property type="entry name" value="Glyco_hydro_57_N"/>
</dbReference>
<name>A0A194AFI9_9BACT</name>
<dbReference type="GO" id="GO:0003824">
    <property type="term" value="F:catalytic activity"/>
    <property type="evidence" value="ECO:0007669"/>
    <property type="project" value="InterPro"/>
</dbReference>
<dbReference type="InterPro" id="IPR052046">
    <property type="entry name" value="GH57_Enzymes"/>
</dbReference>
<evidence type="ECO:0000313" key="4">
    <source>
        <dbReference type="EMBL" id="GAU07965.1"/>
    </source>
</evidence>
<dbReference type="STRING" id="1592317.DPF_0664"/>
<dbReference type="PANTHER" id="PTHR36306">
    <property type="entry name" value="ALPHA-AMYLASE-RELATED-RELATED"/>
    <property type="match status" value="1"/>
</dbReference>
<comment type="caution">
    <text evidence="4">The sequence shown here is derived from an EMBL/GenBank/DDBJ whole genome shotgun (WGS) entry which is preliminary data.</text>
</comment>
<evidence type="ECO:0000256" key="1">
    <source>
        <dbReference type="ARBA" id="ARBA00006821"/>
    </source>
</evidence>
<dbReference type="RefSeq" id="WP_141721047.1">
    <property type="nucleotide sequence ID" value="NZ_BDFE01000008.1"/>
</dbReference>